<accession>A0A1E3H4E7</accession>
<dbReference type="EMBL" id="MCRJ01000027">
    <property type="protein sequence ID" value="ODN71198.1"/>
    <property type="molecule type" value="Genomic_DNA"/>
</dbReference>
<dbReference type="AlphaFoldDB" id="A0A1E3H4E7"/>
<dbReference type="Proteomes" id="UP000094622">
    <property type="component" value="Unassembled WGS sequence"/>
</dbReference>
<dbReference type="RefSeq" id="WP_141703458.1">
    <property type="nucleotide sequence ID" value="NZ_MCRJ01000027.1"/>
</dbReference>
<name>A0A1E3H4E7_9HYPH</name>
<organism evidence="1 2">
    <name type="scientific">Methylobrevis pamukkalensis</name>
    <dbReference type="NCBI Taxonomy" id="1439726"/>
    <lineage>
        <taxon>Bacteria</taxon>
        <taxon>Pseudomonadati</taxon>
        <taxon>Pseudomonadota</taxon>
        <taxon>Alphaproteobacteria</taxon>
        <taxon>Hyphomicrobiales</taxon>
        <taxon>Pleomorphomonadaceae</taxon>
        <taxon>Methylobrevis</taxon>
    </lineage>
</organism>
<sequence>MTAYPEAHRSGLGRCLGYPVPRAALAGLHHARLAGWWREDLVDEVLGAVVADRYGEQSE</sequence>
<reference evidence="1 2" key="1">
    <citation type="submission" date="2016-07" db="EMBL/GenBank/DDBJ databases">
        <title>Draft Genome Sequence of Methylobrevis pamukkalensis PK2.</title>
        <authorList>
            <person name="Vasilenko O.V."/>
            <person name="Doronina N.V."/>
            <person name="Shmareva M.N."/>
            <person name="Tarlachkov S.V."/>
            <person name="Mustakhimov I."/>
            <person name="Trotsenko Y.A."/>
        </authorList>
    </citation>
    <scope>NUCLEOTIDE SEQUENCE [LARGE SCALE GENOMIC DNA]</scope>
    <source>
        <strain evidence="1 2">PK2</strain>
    </source>
</reference>
<proteinExistence type="predicted"/>
<gene>
    <name evidence="1" type="ORF">A6302_01487</name>
</gene>
<evidence type="ECO:0000313" key="1">
    <source>
        <dbReference type="EMBL" id="ODN71198.1"/>
    </source>
</evidence>
<keyword evidence="2" id="KW-1185">Reference proteome</keyword>
<protein>
    <submittedName>
        <fullName evidence="1">Uncharacterized protein</fullName>
    </submittedName>
</protein>
<evidence type="ECO:0000313" key="2">
    <source>
        <dbReference type="Proteomes" id="UP000094622"/>
    </source>
</evidence>
<comment type="caution">
    <text evidence="1">The sequence shown here is derived from an EMBL/GenBank/DDBJ whole genome shotgun (WGS) entry which is preliminary data.</text>
</comment>